<dbReference type="Gene3D" id="3.30.160.60">
    <property type="entry name" value="Classic Zinc Finger"/>
    <property type="match status" value="1"/>
</dbReference>
<dbReference type="SUPFAM" id="SSF57959">
    <property type="entry name" value="Leucine zipper domain"/>
    <property type="match status" value="1"/>
</dbReference>
<feature type="domain" description="C2H2-type" evidence="9">
    <location>
        <begin position="17"/>
        <end position="41"/>
    </location>
</feature>
<dbReference type="EMBL" id="LR783132">
    <property type="protein sequence ID" value="CAB3224124.1"/>
    <property type="molecule type" value="mRNA"/>
</dbReference>
<dbReference type="SMART" id="SM00338">
    <property type="entry name" value="BRLZ"/>
    <property type="match status" value="1"/>
</dbReference>
<protein>
    <submittedName>
        <fullName evidence="11">ATF2/7 Cyclic AMP-dependent transcription factor</fullName>
    </submittedName>
</protein>
<evidence type="ECO:0000313" key="11">
    <source>
        <dbReference type="EMBL" id="CAB3224124.1"/>
    </source>
</evidence>
<reference evidence="11" key="1">
    <citation type="submission" date="2020-04" db="EMBL/GenBank/DDBJ databases">
        <authorList>
            <person name="Neveu A P."/>
        </authorList>
    </citation>
    <scope>NUCLEOTIDE SEQUENCE</scope>
    <source>
        <tissue evidence="11">Whole embryo</tissue>
    </source>
</reference>
<feature type="region of interest" description="Disordered" evidence="8">
    <location>
        <begin position="374"/>
        <end position="398"/>
    </location>
</feature>
<feature type="compositionally biased region" description="Low complexity" evidence="8">
    <location>
        <begin position="442"/>
        <end position="455"/>
    </location>
</feature>
<evidence type="ECO:0000259" key="9">
    <source>
        <dbReference type="PROSITE" id="PS50157"/>
    </source>
</evidence>
<keyword evidence="3" id="KW-0238">DNA-binding</keyword>
<dbReference type="GO" id="GO:0003700">
    <property type="term" value="F:DNA-binding transcription factor activity"/>
    <property type="evidence" value="ECO:0007669"/>
    <property type="project" value="InterPro"/>
</dbReference>
<dbReference type="InterPro" id="IPR013087">
    <property type="entry name" value="Znf_C2H2_type"/>
</dbReference>
<evidence type="ECO:0000259" key="10">
    <source>
        <dbReference type="PROSITE" id="PS50217"/>
    </source>
</evidence>
<feature type="region of interest" description="Disordered" evidence="8">
    <location>
        <begin position="582"/>
        <end position="636"/>
    </location>
</feature>
<dbReference type="PANTHER" id="PTHR19304">
    <property type="entry name" value="CYCLIC-AMP RESPONSE ELEMENT BINDING PROTEIN"/>
    <property type="match status" value="1"/>
</dbReference>
<dbReference type="Gene3D" id="1.20.5.170">
    <property type="match status" value="1"/>
</dbReference>
<feature type="compositionally biased region" description="Basic and acidic residues" evidence="8">
    <location>
        <begin position="473"/>
        <end position="491"/>
    </location>
</feature>
<dbReference type="InterPro" id="IPR046347">
    <property type="entry name" value="bZIP_sf"/>
</dbReference>
<dbReference type="PRINTS" id="PR00043">
    <property type="entry name" value="LEUZIPPRJUN"/>
</dbReference>
<keyword evidence="6" id="KW-0863">Zinc-finger</keyword>
<dbReference type="InterPro" id="IPR002112">
    <property type="entry name" value="Leuzip_Jun"/>
</dbReference>
<comment type="subcellular location">
    <subcellularLocation>
        <location evidence="1">Nucleus</location>
    </subcellularLocation>
</comment>
<evidence type="ECO:0000256" key="7">
    <source>
        <dbReference type="SAM" id="Coils"/>
    </source>
</evidence>
<keyword evidence="6" id="KW-0862">Zinc</keyword>
<dbReference type="PROSITE" id="PS00028">
    <property type="entry name" value="ZINC_FINGER_C2H2_1"/>
    <property type="match status" value="1"/>
</dbReference>
<dbReference type="InterPro" id="IPR004827">
    <property type="entry name" value="bZIP"/>
</dbReference>
<feature type="region of interest" description="Disordered" evidence="8">
    <location>
        <begin position="292"/>
        <end position="327"/>
    </location>
</feature>
<keyword evidence="6" id="KW-0479">Metal-binding</keyword>
<keyword evidence="2" id="KW-0805">Transcription regulation</keyword>
<feature type="region of interest" description="Disordered" evidence="8">
    <location>
        <begin position="1"/>
        <end position="24"/>
    </location>
</feature>
<dbReference type="AlphaFoldDB" id="A0A6F9D6B0"/>
<organism evidence="11">
    <name type="scientific">Phallusia mammillata</name>
    <dbReference type="NCBI Taxonomy" id="59560"/>
    <lineage>
        <taxon>Eukaryota</taxon>
        <taxon>Metazoa</taxon>
        <taxon>Chordata</taxon>
        <taxon>Tunicata</taxon>
        <taxon>Ascidiacea</taxon>
        <taxon>Phlebobranchia</taxon>
        <taxon>Ascidiidae</taxon>
        <taxon>Phallusia</taxon>
    </lineage>
</organism>
<feature type="coiled-coil region" evidence="7">
    <location>
        <begin position="505"/>
        <end position="539"/>
    </location>
</feature>
<dbReference type="PROSITE" id="PS50217">
    <property type="entry name" value="BZIP"/>
    <property type="match status" value="1"/>
</dbReference>
<feature type="compositionally biased region" description="Low complexity" evidence="8">
    <location>
        <begin position="596"/>
        <end position="607"/>
    </location>
</feature>
<feature type="domain" description="BZIP" evidence="10">
    <location>
        <begin position="480"/>
        <end position="543"/>
    </location>
</feature>
<evidence type="ECO:0000256" key="4">
    <source>
        <dbReference type="ARBA" id="ARBA00023163"/>
    </source>
</evidence>
<proteinExistence type="evidence at transcript level"/>
<feature type="compositionally biased region" description="Polar residues" evidence="8">
    <location>
        <begin position="613"/>
        <end position="635"/>
    </location>
</feature>
<dbReference type="CDD" id="cd14687">
    <property type="entry name" value="bZIP_ATF2"/>
    <property type="match status" value="1"/>
</dbReference>
<feature type="region of interest" description="Disordered" evidence="8">
    <location>
        <begin position="442"/>
        <end position="501"/>
    </location>
</feature>
<keyword evidence="7" id="KW-0175">Coiled coil</keyword>
<evidence type="ECO:0000256" key="2">
    <source>
        <dbReference type="ARBA" id="ARBA00023015"/>
    </source>
</evidence>
<dbReference type="GO" id="GO:0005634">
    <property type="term" value="C:nucleus"/>
    <property type="evidence" value="ECO:0007669"/>
    <property type="project" value="UniProtKB-SubCell"/>
</dbReference>
<accession>A0A6F9D6B0</accession>
<keyword evidence="5" id="KW-0539">Nucleus</keyword>
<dbReference type="PROSITE" id="PS00036">
    <property type="entry name" value="BZIP_BASIC"/>
    <property type="match status" value="1"/>
</dbReference>
<dbReference type="PROSITE" id="PS50157">
    <property type="entry name" value="ZINC_FINGER_C2H2_2"/>
    <property type="match status" value="1"/>
</dbReference>
<dbReference type="GO" id="GO:0008270">
    <property type="term" value="F:zinc ion binding"/>
    <property type="evidence" value="ECO:0007669"/>
    <property type="project" value="UniProtKB-KW"/>
</dbReference>
<evidence type="ECO:0000256" key="3">
    <source>
        <dbReference type="ARBA" id="ARBA00023125"/>
    </source>
</evidence>
<gene>
    <name evidence="11" type="primary">Atf2</name>
</gene>
<dbReference type="Pfam" id="PF00170">
    <property type="entry name" value="bZIP_1"/>
    <property type="match status" value="1"/>
</dbReference>
<evidence type="ECO:0000256" key="5">
    <source>
        <dbReference type="ARBA" id="ARBA00023242"/>
    </source>
</evidence>
<sequence>MSEPTNGNNEEKSRKPFVCSSPGCDQRFSTSERLEIHKQKHQMTLKLGPSRSANLQDVLPIDQTPTPTRFLHLGNQVGLFDELKENPFDREFKTAQKDGGITPKQRRAASVVQQLQLRTNNHKSKTPTTPTWPINISSGAEAVSGTSQPVHVITLTPTLPSPGLLPGAAGQYFLPPLMPSPQGIPGLPGYTATSPMQVPATLLSPTLMPFPPGFIPNPMMADAQQRAFAQAMFAAAASAASPLATTATSQPVAFSENSAKEVSSTRTISTNNVISQHNVPTLILPKQERPMSVASVGSDGSGHPPHGTSVIQRASTGSNEPSYDTTSHAMSYPMMTEITDVKRSAVTMAANNHITMPTTATLPSVSSLSMLPKQQAALANQQQQPLSRTSSSNDFGSSSNLAEAKQKLKETITNNNPNLQQVIAAEHFNSYDDYYPISSQRKISSSSDSSLSYPSVGPQGEDSKPAPRRRGRQQQDIDPDIKRQRFLERNRAAASRCRNKKKKWVNGLESKAKGLTNLNVQLQNEIASLKDEIASLKQLLLSHRDCPITKMQQQSMAMAGINLNTLEPSTPSTMNLLDAVVKSESPGSSGGEGSAHHTLSSTLSSGSMDDNLRSSNPNLAMQQPTSQPQSGSMANGQMMYPNIIASSAGTT</sequence>
<evidence type="ECO:0000256" key="6">
    <source>
        <dbReference type="PROSITE-ProRule" id="PRU00042"/>
    </source>
</evidence>
<evidence type="ECO:0000256" key="8">
    <source>
        <dbReference type="SAM" id="MobiDB-lite"/>
    </source>
</evidence>
<feature type="compositionally biased region" description="Polar residues" evidence="8">
    <location>
        <begin position="309"/>
        <end position="327"/>
    </location>
</feature>
<dbReference type="GO" id="GO:0003677">
    <property type="term" value="F:DNA binding"/>
    <property type="evidence" value="ECO:0007669"/>
    <property type="project" value="UniProtKB-KW"/>
</dbReference>
<dbReference type="FunFam" id="1.20.5.170:FF:000010">
    <property type="entry name" value="Cyclic AMP-dependent transcription factor ATF-2"/>
    <property type="match status" value="1"/>
</dbReference>
<keyword evidence="4" id="KW-0804">Transcription</keyword>
<evidence type="ECO:0000256" key="1">
    <source>
        <dbReference type="ARBA" id="ARBA00004123"/>
    </source>
</evidence>
<dbReference type="InterPro" id="IPR051027">
    <property type="entry name" value="bZIP_transcription_factors"/>
</dbReference>
<name>A0A6F9D6B0_9ASCI</name>